<gene>
    <name evidence="1" type="ORF">H0A72_20805</name>
</gene>
<dbReference type="RefSeq" id="WP_180158462.1">
    <property type="nucleotide sequence ID" value="NZ_JACCEM010000015.1"/>
</dbReference>
<dbReference type="PIRSF" id="PIRSF028101">
    <property type="entry name" value="UCP028101"/>
    <property type="match status" value="1"/>
</dbReference>
<name>A0A853GA19_9BURK</name>
<proteinExistence type="predicted"/>
<reference evidence="1 2" key="1">
    <citation type="submission" date="2020-07" db="EMBL/GenBank/DDBJ databases">
        <title>Taxonomic revisions and descriptions of new bacterial species based on genomic comparisons in the high-G+C-content subgroup of the family Alcaligenaceae.</title>
        <authorList>
            <person name="Szabo A."/>
            <person name="Felfoldi T."/>
        </authorList>
    </citation>
    <scope>NUCLEOTIDE SEQUENCE [LARGE SCALE GENOMIC DNA]</scope>
    <source>
        <strain evidence="1 2">LMG 24012</strain>
    </source>
</reference>
<evidence type="ECO:0000313" key="1">
    <source>
        <dbReference type="EMBL" id="NYT51760.1"/>
    </source>
</evidence>
<dbReference type="EMBL" id="JACCEM010000015">
    <property type="protein sequence ID" value="NYT51760.1"/>
    <property type="molecule type" value="Genomic_DNA"/>
</dbReference>
<evidence type="ECO:0000313" key="2">
    <source>
        <dbReference type="Proteomes" id="UP000559809"/>
    </source>
</evidence>
<dbReference type="Gene3D" id="2.130.10.10">
    <property type="entry name" value="YVTN repeat-like/Quinoprotein amine dehydrogenase"/>
    <property type="match status" value="1"/>
</dbReference>
<dbReference type="SUPFAM" id="SSF50969">
    <property type="entry name" value="YVTN repeat-like/Quinoprotein amine dehydrogenase"/>
    <property type="match status" value="1"/>
</dbReference>
<dbReference type="Pfam" id="PF07433">
    <property type="entry name" value="DUF1513"/>
    <property type="match status" value="1"/>
</dbReference>
<comment type="caution">
    <text evidence="1">The sequence shown here is derived from an EMBL/GenBank/DDBJ whole genome shotgun (WGS) entry which is preliminary data.</text>
</comment>
<dbReference type="InterPro" id="IPR015943">
    <property type="entry name" value="WD40/YVTN_repeat-like_dom_sf"/>
</dbReference>
<dbReference type="Proteomes" id="UP000559809">
    <property type="component" value="Unassembled WGS sequence"/>
</dbReference>
<protein>
    <submittedName>
        <fullName evidence="1">DUF1513 domain-containing protein</fullName>
    </submittedName>
</protein>
<organism evidence="1 2">
    <name type="scientific">Parapusillimonas granuli</name>
    <dbReference type="NCBI Taxonomy" id="380911"/>
    <lineage>
        <taxon>Bacteria</taxon>
        <taxon>Pseudomonadati</taxon>
        <taxon>Pseudomonadota</taxon>
        <taxon>Betaproteobacteria</taxon>
        <taxon>Burkholderiales</taxon>
        <taxon>Alcaligenaceae</taxon>
        <taxon>Parapusillimonas</taxon>
    </lineage>
</organism>
<dbReference type="InterPro" id="IPR011044">
    <property type="entry name" value="Quino_amine_DH_bsu"/>
</dbReference>
<sequence length="371" mass="39354">MGIERRRLLSALALGGLCAGLGPRASAQGRPRDGALYLAARKNGGHYEMALFDGRARDRLAVALPGRGHSFAIDGERRRCVVFGRQPGYFAMAVDLYREREPLVLDVAPGRHFYGHGVYAPDGRRLYATENDYEAGRGVVGVYDCAAGGGYRRLGEYPTGGVGPHEAVLLPDGRTLCVANGGILTHPDYGKLQLNADTMRPSLAYLDLATGELAEQVFLDDALNRLSIRHLVVDGAGHVWFACQYTGPGTRQPPLLGRHRRGRAAELYAAPGDTQRAMRNYIGSLAYDPHSGLVAATSPVGGVTVFWDAAGGRCVGACAVFDGCGVAAAPGGGFLISSGDGRLARAAPDNGFALADPVTRGVAWDNHLRRV</sequence>
<dbReference type="PROSITE" id="PS51318">
    <property type="entry name" value="TAT"/>
    <property type="match status" value="1"/>
</dbReference>
<accession>A0A853GA19</accession>
<dbReference type="InterPro" id="IPR008311">
    <property type="entry name" value="UCP028101"/>
</dbReference>
<keyword evidence="2" id="KW-1185">Reference proteome</keyword>
<dbReference type="InterPro" id="IPR006311">
    <property type="entry name" value="TAT_signal"/>
</dbReference>
<dbReference type="AlphaFoldDB" id="A0A853GA19"/>